<dbReference type="GO" id="GO:0005737">
    <property type="term" value="C:cytoplasm"/>
    <property type="evidence" value="ECO:0007669"/>
    <property type="project" value="UniProtKB-SubCell"/>
</dbReference>
<evidence type="ECO:0000259" key="6">
    <source>
        <dbReference type="Pfam" id="PF02631"/>
    </source>
</evidence>
<proteinExistence type="inferred from homology"/>
<gene>
    <name evidence="5" type="primary">recX</name>
    <name evidence="8" type="ORF">A2893_01445</name>
</gene>
<evidence type="ECO:0000256" key="2">
    <source>
        <dbReference type="ARBA" id="ARBA00009695"/>
    </source>
</evidence>
<evidence type="ECO:0000256" key="4">
    <source>
        <dbReference type="ARBA" id="ARBA00022490"/>
    </source>
</evidence>
<comment type="caution">
    <text evidence="8">The sequence shown here is derived from an EMBL/GenBank/DDBJ whole genome shotgun (WGS) entry which is preliminary data.</text>
</comment>
<organism evidence="8 9">
    <name type="scientific">Candidatus Woesebacteria bacterium RIFCSPLOWO2_01_FULL_39_25</name>
    <dbReference type="NCBI Taxonomy" id="1802521"/>
    <lineage>
        <taxon>Bacteria</taxon>
        <taxon>Candidatus Woeseibacteriota</taxon>
    </lineage>
</organism>
<name>A0A1F8BMV3_9BACT</name>
<evidence type="ECO:0000256" key="5">
    <source>
        <dbReference type="HAMAP-Rule" id="MF_01114"/>
    </source>
</evidence>
<comment type="similarity">
    <text evidence="2 5">Belongs to the RecX family.</text>
</comment>
<protein>
    <recommendedName>
        <fullName evidence="3 5">Regulatory protein RecX</fullName>
    </recommendedName>
</protein>
<evidence type="ECO:0000313" key="9">
    <source>
        <dbReference type="Proteomes" id="UP000176725"/>
    </source>
</evidence>
<dbReference type="STRING" id="1802521.A2893_01445"/>
<dbReference type="EMBL" id="MGHH01000005">
    <property type="protein sequence ID" value="OGM65373.1"/>
    <property type="molecule type" value="Genomic_DNA"/>
</dbReference>
<dbReference type="Pfam" id="PF02631">
    <property type="entry name" value="RecX_HTH2"/>
    <property type="match status" value="1"/>
</dbReference>
<sequence length="210" mass="25198">MPTITSVKPQRNGKRVNIYLDDKYGFGLDLETFVKLGLKVEQELSEEKIEKIVREGEFQQIYDKILRFGSLRPRSENEYIYWLRKHKVHKSLHEELFNRLKRLDFLNDKKFAAWWVDQRQTFRPKSKRILNYELISKGIKKEIINEVLDEANIDEVAQAKKLIEKKKYIWEKLDDSTARKKMSEYLARHGFGWETIKTAIKRIDEFNDSV</sequence>
<reference evidence="8 9" key="1">
    <citation type="journal article" date="2016" name="Nat. Commun.">
        <title>Thousands of microbial genomes shed light on interconnected biogeochemical processes in an aquifer system.</title>
        <authorList>
            <person name="Anantharaman K."/>
            <person name="Brown C.T."/>
            <person name="Hug L.A."/>
            <person name="Sharon I."/>
            <person name="Castelle C.J."/>
            <person name="Probst A.J."/>
            <person name="Thomas B.C."/>
            <person name="Singh A."/>
            <person name="Wilkins M.J."/>
            <person name="Karaoz U."/>
            <person name="Brodie E.L."/>
            <person name="Williams K.H."/>
            <person name="Hubbard S.S."/>
            <person name="Banfield J.F."/>
        </authorList>
    </citation>
    <scope>NUCLEOTIDE SEQUENCE [LARGE SCALE GENOMIC DNA]</scope>
</reference>
<dbReference type="PANTHER" id="PTHR33602:SF1">
    <property type="entry name" value="REGULATORY PROTEIN RECX FAMILY PROTEIN"/>
    <property type="match status" value="1"/>
</dbReference>
<dbReference type="Pfam" id="PF21981">
    <property type="entry name" value="RecX_HTH3"/>
    <property type="match status" value="1"/>
</dbReference>
<dbReference type="GO" id="GO:0006282">
    <property type="term" value="P:regulation of DNA repair"/>
    <property type="evidence" value="ECO:0007669"/>
    <property type="project" value="UniProtKB-UniRule"/>
</dbReference>
<dbReference type="InterPro" id="IPR053925">
    <property type="entry name" value="RecX_HTH_3rd"/>
</dbReference>
<dbReference type="InterPro" id="IPR053924">
    <property type="entry name" value="RecX_HTH_2nd"/>
</dbReference>
<dbReference type="HAMAP" id="MF_01114">
    <property type="entry name" value="RecX"/>
    <property type="match status" value="1"/>
</dbReference>
<accession>A0A1F8BMV3</accession>
<evidence type="ECO:0000256" key="3">
    <source>
        <dbReference type="ARBA" id="ARBA00018111"/>
    </source>
</evidence>
<dbReference type="Gene3D" id="1.10.10.10">
    <property type="entry name" value="Winged helix-like DNA-binding domain superfamily/Winged helix DNA-binding domain"/>
    <property type="match status" value="3"/>
</dbReference>
<dbReference type="InterPro" id="IPR003783">
    <property type="entry name" value="Regulatory_RecX"/>
</dbReference>
<evidence type="ECO:0000259" key="7">
    <source>
        <dbReference type="Pfam" id="PF21981"/>
    </source>
</evidence>
<evidence type="ECO:0000313" key="8">
    <source>
        <dbReference type="EMBL" id="OGM65373.1"/>
    </source>
</evidence>
<comment type="function">
    <text evidence="5">Modulates RecA activity.</text>
</comment>
<comment type="subcellular location">
    <subcellularLocation>
        <location evidence="1 5">Cytoplasm</location>
    </subcellularLocation>
</comment>
<dbReference type="Proteomes" id="UP000176725">
    <property type="component" value="Unassembled WGS sequence"/>
</dbReference>
<dbReference type="AlphaFoldDB" id="A0A1F8BMV3"/>
<feature type="domain" description="RecX second three-helical" evidence="6">
    <location>
        <begin position="107"/>
        <end position="148"/>
    </location>
</feature>
<dbReference type="PANTHER" id="PTHR33602">
    <property type="entry name" value="REGULATORY PROTEIN RECX FAMILY PROTEIN"/>
    <property type="match status" value="1"/>
</dbReference>
<feature type="domain" description="RecX third three-helical" evidence="7">
    <location>
        <begin position="154"/>
        <end position="200"/>
    </location>
</feature>
<dbReference type="InterPro" id="IPR036388">
    <property type="entry name" value="WH-like_DNA-bd_sf"/>
</dbReference>
<evidence type="ECO:0000256" key="1">
    <source>
        <dbReference type="ARBA" id="ARBA00004496"/>
    </source>
</evidence>
<keyword evidence="4 5" id="KW-0963">Cytoplasm</keyword>